<gene>
    <name evidence="1" type="ORF">IV500_08440</name>
</gene>
<dbReference type="EMBL" id="JADNYM010000009">
    <property type="protein sequence ID" value="MBG0739415.1"/>
    <property type="molecule type" value="Genomic_DNA"/>
</dbReference>
<evidence type="ECO:0000313" key="2">
    <source>
        <dbReference type="Proteomes" id="UP000655366"/>
    </source>
</evidence>
<sequence>MTDSAWGSISFGLPADAEPELAGASFPALPIACPGSAPDEGTFSADGSAVAVLSAGEGVVVGASDILGVVVGTAIGSGVGVVVGTAIGSGVGAGDVVA</sequence>
<name>A0A931CNG6_9MICC</name>
<comment type="caution">
    <text evidence="1">The sequence shown here is derived from an EMBL/GenBank/DDBJ whole genome shotgun (WGS) entry which is preliminary data.</text>
</comment>
<dbReference type="Proteomes" id="UP000655366">
    <property type="component" value="Unassembled WGS sequence"/>
</dbReference>
<organism evidence="1 2">
    <name type="scientific">Arthrobacter terrae</name>
    <dbReference type="NCBI Taxonomy" id="2935737"/>
    <lineage>
        <taxon>Bacteria</taxon>
        <taxon>Bacillati</taxon>
        <taxon>Actinomycetota</taxon>
        <taxon>Actinomycetes</taxon>
        <taxon>Micrococcales</taxon>
        <taxon>Micrococcaceae</taxon>
        <taxon>Arthrobacter</taxon>
    </lineage>
</organism>
<evidence type="ECO:0000313" key="1">
    <source>
        <dbReference type="EMBL" id="MBG0739415.1"/>
    </source>
</evidence>
<accession>A0A931CNG6</accession>
<proteinExistence type="predicted"/>
<protein>
    <submittedName>
        <fullName evidence="1">Uncharacterized protein</fullName>
    </submittedName>
</protein>
<reference evidence="1 2" key="1">
    <citation type="submission" date="2020-11" db="EMBL/GenBank/DDBJ databases">
        <title>Arthrobacter antarcticus sp. nov., isolated from Antarctic Soil.</title>
        <authorList>
            <person name="Li J."/>
        </authorList>
    </citation>
    <scope>NUCLEOTIDE SEQUENCE [LARGE SCALE GENOMIC DNA]</scope>
    <source>
        <strain evidence="1 2">Z1-20</strain>
    </source>
</reference>
<dbReference type="AlphaFoldDB" id="A0A931CNG6"/>
<keyword evidence="2" id="KW-1185">Reference proteome</keyword>